<reference evidence="1" key="1">
    <citation type="submission" date="2014-09" db="EMBL/GenBank/DDBJ databases">
        <authorList>
            <person name="Magalhaes I.L.F."/>
            <person name="Oliveira U."/>
            <person name="Santos F.R."/>
            <person name="Vidigal T.H.D.A."/>
            <person name="Brescovit A.D."/>
            <person name="Santos A.J."/>
        </authorList>
    </citation>
    <scope>NUCLEOTIDE SEQUENCE</scope>
    <source>
        <tissue evidence="1">Shoot tissue taken approximately 20 cm above the soil surface</tissue>
    </source>
</reference>
<reference evidence="1" key="2">
    <citation type="journal article" date="2015" name="Data Brief">
        <title>Shoot transcriptome of the giant reed, Arundo donax.</title>
        <authorList>
            <person name="Barrero R.A."/>
            <person name="Guerrero F.D."/>
            <person name="Moolhuijzen P."/>
            <person name="Goolsby J.A."/>
            <person name="Tidwell J."/>
            <person name="Bellgard S.E."/>
            <person name="Bellgard M.I."/>
        </authorList>
    </citation>
    <scope>NUCLEOTIDE SEQUENCE</scope>
    <source>
        <tissue evidence="1">Shoot tissue taken approximately 20 cm above the soil surface</tissue>
    </source>
</reference>
<evidence type="ECO:0000313" key="1">
    <source>
        <dbReference type="EMBL" id="JAD52767.1"/>
    </source>
</evidence>
<accession>A0A0A9B0A8</accession>
<organism evidence="1">
    <name type="scientific">Arundo donax</name>
    <name type="common">Giant reed</name>
    <name type="synonym">Donax arundinaceus</name>
    <dbReference type="NCBI Taxonomy" id="35708"/>
    <lineage>
        <taxon>Eukaryota</taxon>
        <taxon>Viridiplantae</taxon>
        <taxon>Streptophyta</taxon>
        <taxon>Embryophyta</taxon>
        <taxon>Tracheophyta</taxon>
        <taxon>Spermatophyta</taxon>
        <taxon>Magnoliopsida</taxon>
        <taxon>Liliopsida</taxon>
        <taxon>Poales</taxon>
        <taxon>Poaceae</taxon>
        <taxon>PACMAD clade</taxon>
        <taxon>Arundinoideae</taxon>
        <taxon>Arundineae</taxon>
        <taxon>Arundo</taxon>
    </lineage>
</organism>
<dbReference type="AlphaFoldDB" id="A0A0A9B0A8"/>
<protein>
    <submittedName>
        <fullName evidence="1">Uncharacterized protein</fullName>
    </submittedName>
</protein>
<sequence length="47" mass="5336">MDNFLARSPRVYSHCPSCSKCNVPATYTPNVFQLREGNFLVFTFSSC</sequence>
<proteinExistence type="predicted"/>
<name>A0A0A9B0A8_ARUDO</name>
<dbReference type="EMBL" id="GBRH01245128">
    <property type="protein sequence ID" value="JAD52767.1"/>
    <property type="molecule type" value="Transcribed_RNA"/>
</dbReference>